<dbReference type="EMBL" id="JAGSPJ010000002">
    <property type="protein sequence ID" value="MBR7799460.1"/>
    <property type="molecule type" value="Genomic_DNA"/>
</dbReference>
<dbReference type="RefSeq" id="WP_212674616.1">
    <property type="nucleotide sequence ID" value="NZ_JAGSPJ010000002.1"/>
</dbReference>
<proteinExistence type="predicted"/>
<name>A0A941DZ68_9BURK</name>
<evidence type="ECO:0000313" key="2">
    <source>
        <dbReference type="EMBL" id="MBR7799460.1"/>
    </source>
</evidence>
<organism evidence="2 3">
    <name type="scientific">Undibacterium fentianense</name>
    <dbReference type="NCBI Taxonomy" id="2828728"/>
    <lineage>
        <taxon>Bacteria</taxon>
        <taxon>Pseudomonadati</taxon>
        <taxon>Pseudomonadota</taxon>
        <taxon>Betaproteobacteria</taxon>
        <taxon>Burkholderiales</taxon>
        <taxon>Oxalobacteraceae</taxon>
        <taxon>Undibacterium</taxon>
    </lineage>
</organism>
<feature type="region of interest" description="Disordered" evidence="1">
    <location>
        <begin position="379"/>
        <end position="404"/>
    </location>
</feature>
<comment type="caution">
    <text evidence="2">The sequence shown here is derived from an EMBL/GenBank/DDBJ whole genome shotgun (WGS) entry which is preliminary data.</text>
</comment>
<evidence type="ECO:0000256" key="1">
    <source>
        <dbReference type="SAM" id="MobiDB-lite"/>
    </source>
</evidence>
<dbReference type="Proteomes" id="UP000678545">
    <property type="component" value="Unassembled WGS sequence"/>
</dbReference>
<feature type="compositionally biased region" description="Polar residues" evidence="1">
    <location>
        <begin position="388"/>
        <end position="404"/>
    </location>
</feature>
<protein>
    <submittedName>
        <fullName evidence="2">Uncharacterized protein</fullName>
    </submittedName>
</protein>
<reference evidence="2" key="1">
    <citation type="submission" date="2021-04" db="EMBL/GenBank/DDBJ databases">
        <title>novel species isolated from subtropical streams in China.</title>
        <authorList>
            <person name="Lu H."/>
        </authorList>
    </citation>
    <scope>NUCLEOTIDE SEQUENCE</scope>
    <source>
        <strain evidence="2">FT137W</strain>
    </source>
</reference>
<accession>A0A941DZ68</accession>
<sequence length="404" mass="44722">MAAFYFHDSAKVKPPVDQHVSYPTLGQSDGARAATTPTPSLLAGDPIQIKRQLIKQIEETDHTLCSYRIATKYPLGSRPISEHPDQVYPNQPVIESYPMRRSSGGTDQQIQIQSGQSRVYLGSNESVSFTLQAKNAQQQSIPLFVTRSTANAVQNGNVAPGVQVPLAFADNGRDGDLQANDNIASAVFQPANSGLANFNGTIRINVNYTVNGQAGFVFFDIIYTPELPAKWVGKIRESVENGQLVFHLPIEVRQAGRYIINARLDDAKSQAFALLNFNDLLPQGRTEVRLITAGNLLRDQQPIFPLSLRDVDGYLLKEDTDPDRALIPRIEGQAFTSKQYSLNVFSDAEPDTEERRRHLTEFKKDLMLAQAALVAFDPDQARKPFPQSPCSLDQQAKNSKLPSR</sequence>
<evidence type="ECO:0000313" key="3">
    <source>
        <dbReference type="Proteomes" id="UP000678545"/>
    </source>
</evidence>
<gene>
    <name evidence="2" type="ORF">KDM90_05550</name>
</gene>
<keyword evidence="3" id="KW-1185">Reference proteome</keyword>
<dbReference type="AlphaFoldDB" id="A0A941DZ68"/>